<keyword evidence="2" id="KW-1185">Reference proteome</keyword>
<accession>A0ABP1Z4E5</accession>
<sequence length="65" mass="7396">MGLIFEGDLPHQVHSALASGNAVEGMQWKTWPSVGIEWECVPTDGRFWHKKARLVRSGFLYKLLI</sequence>
<dbReference type="Proteomes" id="UP000078599">
    <property type="component" value="Unassembled WGS sequence"/>
</dbReference>
<reference evidence="1 2" key="1">
    <citation type="submission" date="2015-03" db="EMBL/GenBank/DDBJ databases">
        <authorList>
            <person name="Regsiter A."/>
            <person name="william w."/>
        </authorList>
    </citation>
    <scope>NUCLEOTIDE SEQUENCE [LARGE SCALE GENOMIC DNA]</scope>
    <source>
        <strain evidence="1 2">CB1</strain>
    </source>
</reference>
<evidence type="ECO:0000313" key="2">
    <source>
        <dbReference type="Proteomes" id="UP000078599"/>
    </source>
</evidence>
<proteinExistence type="predicted"/>
<organism evidence="1 2">
    <name type="scientific">Thiomonas arsenitoxydans (strain DSM 22701 / CIP 110005 / 3As)</name>
    <dbReference type="NCBI Taxonomy" id="426114"/>
    <lineage>
        <taxon>Bacteria</taxon>
        <taxon>Pseudomonadati</taxon>
        <taxon>Pseudomonadota</taxon>
        <taxon>Betaproteobacteria</taxon>
        <taxon>Burkholderiales</taxon>
        <taxon>Thiomonas</taxon>
    </lineage>
</organism>
<comment type="caution">
    <text evidence="1">The sequence shown here is derived from an EMBL/GenBank/DDBJ whole genome shotgun (WGS) entry which is preliminary data.</text>
</comment>
<dbReference type="EMBL" id="CTRI01000023">
    <property type="protein sequence ID" value="CQR34469.1"/>
    <property type="molecule type" value="Genomic_DNA"/>
</dbReference>
<name>A0ABP1Z4E5_THIA3</name>
<evidence type="ECO:0000313" key="1">
    <source>
        <dbReference type="EMBL" id="CQR34469.1"/>
    </source>
</evidence>
<gene>
    <name evidence="1" type="ORF">THICB1_30434</name>
</gene>
<protein>
    <submittedName>
        <fullName evidence="1">Uncharacterized protein</fullName>
    </submittedName>
</protein>